<dbReference type="AlphaFoldDB" id="A0AAD8UHS4"/>
<name>A0AAD8UHS4_GLOAC</name>
<gene>
    <name evidence="2" type="ORF">BDZ83DRAFT_443178</name>
</gene>
<dbReference type="EMBL" id="JAHMHS010000088">
    <property type="protein sequence ID" value="KAK1720454.1"/>
    <property type="molecule type" value="Genomic_DNA"/>
</dbReference>
<accession>A0AAD8UHS4</accession>
<evidence type="ECO:0000313" key="3">
    <source>
        <dbReference type="Proteomes" id="UP001244207"/>
    </source>
</evidence>
<keyword evidence="3" id="KW-1185">Reference proteome</keyword>
<proteinExistence type="predicted"/>
<organism evidence="2 3">
    <name type="scientific">Glomerella acutata</name>
    <name type="common">Colletotrichum acutatum</name>
    <dbReference type="NCBI Taxonomy" id="27357"/>
    <lineage>
        <taxon>Eukaryota</taxon>
        <taxon>Fungi</taxon>
        <taxon>Dikarya</taxon>
        <taxon>Ascomycota</taxon>
        <taxon>Pezizomycotina</taxon>
        <taxon>Sordariomycetes</taxon>
        <taxon>Hypocreomycetidae</taxon>
        <taxon>Glomerellales</taxon>
        <taxon>Glomerellaceae</taxon>
        <taxon>Colletotrichum</taxon>
        <taxon>Colletotrichum acutatum species complex</taxon>
    </lineage>
</organism>
<protein>
    <submittedName>
        <fullName evidence="2">Uncharacterized protein</fullName>
    </submittedName>
</protein>
<evidence type="ECO:0000256" key="1">
    <source>
        <dbReference type="SAM" id="MobiDB-lite"/>
    </source>
</evidence>
<feature type="region of interest" description="Disordered" evidence="1">
    <location>
        <begin position="130"/>
        <end position="151"/>
    </location>
</feature>
<feature type="region of interest" description="Disordered" evidence="1">
    <location>
        <begin position="105"/>
        <end position="124"/>
    </location>
</feature>
<comment type="caution">
    <text evidence="2">The sequence shown here is derived from an EMBL/GenBank/DDBJ whole genome shotgun (WGS) entry which is preliminary data.</text>
</comment>
<feature type="region of interest" description="Disordered" evidence="1">
    <location>
        <begin position="69"/>
        <end position="89"/>
    </location>
</feature>
<feature type="compositionally biased region" description="Polar residues" evidence="1">
    <location>
        <begin position="114"/>
        <end position="124"/>
    </location>
</feature>
<dbReference type="GeneID" id="85387021"/>
<evidence type="ECO:0000313" key="2">
    <source>
        <dbReference type="EMBL" id="KAK1720454.1"/>
    </source>
</evidence>
<dbReference type="RefSeq" id="XP_060361965.1">
    <property type="nucleotide sequence ID" value="XM_060503122.1"/>
</dbReference>
<reference evidence="2" key="1">
    <citation type="submission" date="2021-12" db="EMBL/GenBank/DDBJ databases">
        <title>Comparative genomics, transcriptomics and evolutionary studies reveal genomic signatures of adaptation to plant cell wall in hemibiotrophic fungi.</title>
        <authorList>
            <consortium name="DOE Joint Genome Institute"/>
            <person name="Baroncelli R."/>
            <person name="Diaz J.F."/>
            <person name="Benocci T."/>
            <person name="Peng M."/>
            <person name="Battaglia E."/>
            <person name="Haridas S."/>
            <person name="Andreopoulos W."/>
            <person name="Labutti K."/>
            <person name="Pangilinan J."/>
            <person name="Floch G.L."/>
            <person name="Makela M.R."/>
            <person name="Henrissat B."/>
            <person name="Grigoriev I.V."/>
            <person name="Crouch J.A."/>
            <person name="De Vries R.P."/>
            <person name="Sukno S.A."/>
            <person name="Thon M.R."/>
        </authorList>
    </citation>
    <scope>NUCLEOTIDE SEQUENCE</scope>
    <source>
        <strain evidence="2">CBS 112980</strain>
    </source>
</reference>
<dbReference type="Proteomes" id="UP001244207">
    <property type="component" value="Unassembled WGS sequence"/>
</dbReference>
<sequence>MFSPASAVLILMGQWEWGKPKRTSAELHTSPIIDSSRTGKRWAPLIRGNAGFGTVFRFHSTTTARLQCGGEAGDSHEAGGEAVPDSNSTDAACLSLDTTIPQSLEMKQHASKCRPSSSLRSKTAATLARGDATLAPPLSPSGSEDRSPTQWANSSPLLVRLSLSFPNPVPIACLEDTHTAHPTNTLFTPVDRMRVAAHHPFHGSSTRFPSHSPPPLTAALRCRGAWAWAWDV</sequence>